<proteinExistence type="predicted"/>
<sequence length="74" mass="8081">MGLPIINSRSLFSSLGSPSCFVPFSLVQVYTLSTCLPSLFVINDLVLSLSLLSRFAATLLSLHRLKTHVFIALI</sequence>
<feature type="non-terminal residue" evidence="1">
    <location>
        <position position="1"/>
    </location>
</feature>
<name>A0A9Q3IDF9_9BASI</name>
<comment type="caution">
    <text evidence="1">The sequence shown here is derived from an EMBL/GenBank/DDBJ whole genome shotgun (WGS) entry which is preliminary data.</text>
</comment>
<keyword evidence="2" id="KW-1185">Reference proteome</keyword>
<protein>
    <submittedName>
        <fullName evidence="1">Uncharacterized protein</fullName>
    </submittedName>
</protein>
<dbReference type="Proteomes" id="UP000765509">
    <property type="component" value="Unassembled WGS sequence"/>
</dbReference>
<organism evidence="1 2">
    <name type="scientific">Austropuccinia psidii MF-1</name>
    <dbReference type="NCBI Taxonomy" id="1389203"/>
    <lineage>
        <taxon>Eukaryota</taxon>
        <taxon>Fungi</taxon>
        <taxon>Dikarya</taxon>
        <taxon>Basidiomycota</taxon>
        <taxon>Pucciniomycotina</taxon>
        <taxon>Pucciniomycetes</taxon>
        <taxon>Pucciniales</taxon>
        <taxon>Sphaerophragmiaceae</taxon>
        <taxon>Austropuccinia</taxon>
    </lineage>
</organism>
<evidence type="ECO:0000313" key="2">
    <source>
        <dbReference type="Proteomes" id="UP000765509"/>
    </source>
</evidence>
<reference evidence="1" key="1">
    <citation type="submission" date="2021-03" db="EMBL/GenBank/DDBJ databases">
        <title>Draft genome sequence of rust myrtle Austropuccinia psidii MF-1, a brazilian biotype.</title>
        <authorList>
            <person name="Quecine M.C."/>
            <person name="Pachon D.M.R."/>
            <person name="Bonatelli M.L."/>
            <person name="Correr F.H."/>
            <person name="Franceschini L.M."/>
            <person name="Leite T.F."/>
            <person name="Margarido G.R.A."/>
            <person name="Almeida C.A."/>
            <person name="Ferrarezi J.A."/>
            <person name="Labate C.A."/>
        </authorList>
    </citation>
    <scope>NUCLEOTIDE SEQUENCE</scope>
    <source>
        <strain evidence="1">MF-1</strain>
    </source>
</reference>
<gene>
    <name evidence="1" type="ORF">O181_074880</name>
</gene>
<dbReference type="AlphaFoldDB" id="A0A9Q3IDF9"/>
<evidence type="ECO:0000313" key="1">
    <source>
        <dbReference type="EMBL" id="MBW0535165.1"/>
    </source>
</evidence>
<accession>A0A9Q3IDF9</accession>
<dbReference type="EMBL" id="AVOT02040020">
    <property type="protein sequence ID" value="MBW0535165.1"/>
    <property type="molecule type" value="Genomic_DNA"/>
</dbReference>